<dbReference type="RefSeq" id="XP_016514280.1">
    <property type="nucleotide sequence ID" value="XM_016658794.1"/>
</dbReference>
<gene>
    <name evidence="2" type="primary">LOC107831069</name>
</gene>
<dbReference type="GeneID" id="107831069"/>
<evidence type="ECO:0000313" key="2">
    <source>
        <dbReference type="RefSeq" id="XP_016514280.2"/>
    </source>
</evidence>
<name>A0A1S4DLI9_TOBAC</name>
<organism evidence="1 2">
    <name type="scientific">Nicotiana tabacum</name>
    <name type="common">Common tobacco</name>
    <dbReference type="NCBI Taxonomy" id="4097"/>
    <lineage>
        <taxon>Eukaryota</taxon>
        <taxon>Viridiplantae</taxon>
        <taxon>Streptophyta</taxon>
        <taxon>Embryophyta</taxon>
        <taxon>Tracheophyta</taxon>
        <taxon>Spermatophyta</taxon>
        <taxon>Magnoliopsida</taxon>
        <taxon>eudicotyledons</taxon>
        <taxon>Gunneridae</taxon>
        <taxon>Pentapetalae</taxon>
        <taxon>asterids</taxon>
        <taxon>lamiids</taxon>
        <taxon>Solanales</taxon>
        <taxon>Solanaceae</taxon>
        <taxon>Nicotianoideae</taxon>
        <taxon>Nicotianeae</taxon>
        <taxon>Nicotiana</taxon>
    </lineage>
</organism>
<evidence type="ECO:0000313" key="1">
    <source>
        <dbReference type="Proteomes" id="UP000790787"/>
    </source>
</evidence>
<dbReference type="STRING" id="4097.A0A1S4DLI9"/>
<dbReference type="PaxDb" id="4097-A0A1S4DLI9"/>
<dbReference type="RefSeq" id="XP_016514280.2">
    <property type="nucleotide sequence ID" value="XM_016658794.2"/>
</dbReference>
<dbReference type="PANTHER" id="PTHR31973:SF189">
    <property type="entry name" value="TRANSPOSASE, MUDR, PLANT, MULE TRANSPOSASE DOMAIN PROTEIN-RELATED"/>
    <property type="match status" value="1"/>
</dbReference>
<keyword evidence="1" id="KW-1185">Reference proteome</keyword>
<dbReference type="OMA" id="IFWWANI"/>
<protein>
    <submittedName>
        <fullName evidence="2">Uncharacterized protein LOC107831069</fullName>
    </submittedName>
</protein>
<dbReference type="AlphaFoldDB" id="A0A1S4DLI9"/>
<reference evidence="1" key="1">
    <citation type="journal article" date="2014" name="Nat. Commun.">
        <title>The tobacco genome sequence and its comparison with those of tomato and potato.</title>
        <authorList>
            <person name="Sierro N."/>
            <person name="Battey J.N."/>
            <person name="Ouadi S."/>
            <person name="Bakaher N."/>
            <person name="Bovet L."/>
            <person name="Willig A."/>
            <person name="Goepfert S."/>
            <person name="Peitsch M.C."/>
            <person name="Ivanov N.V."/>
        </authorList>
    </citation>
    <scope>NUCLEOTIDE SEQUENCE [LARGE SCALE GENOMIC DNA]</scope>
</reference>
<proteinExistence type="predicted"/>
<dbReference type="PANTHER" id="PTHR31973">
    <property type="entry name" value="POLYPROTEIN, PUTATIVE-RELATED"/>
    <property type="match status" value="1"/>
</dbReference>
<sequence length="287" mass="33459">MTFKDIKEARRAVNFYALANRRGLQVIKTDSTRASYKCATDCPFRCYISQDGNSDSYQMKTWKDVYTCHHCFKNPRVDQNTLAHLFKRKVSYNPQYSLKEMKDDLETGFELNVSMSKLKRGKNLALKKLEGSFVDDYKKLEAYGQELRQSNPGTDVVINISKDVLEEGKRKFLRMYICFNALKMDWKDGLRLFIGLDGTFLMGRYKGQLLVAIGQDNMNHFYPLAWVVVDKMLELEDDMQKGLLDDVRNWSAWSTYEEDFKDQLKKLDEISYGTVAAKYLLHYPPQA</sequence>
<dbReference type="Pfam" id="PF03108">
    <property type="entry name" value="DBD_Tnp_Mut"/>
    <property type="match status" value="1"/>
</dbReference>
<dbReference type="Proteomes" id="UP000790787">
    <property type="component" value="Chromosome 2"/>
</dbReference>
<reference evidence="2" key="2">
    <citation type="submission" date="2025-08" db="UniProtKB">
        <authorList>
            <consortium name="RefSeq"/>
        </authorList>
    </citation>
    <scope>IDENTIFICATION</scope>
    <source>
        <tissue evidence="2">Leaf</tissue>
    </source>
</reference>
<accession>A0A1S4DLI9</accession>
<dbReference type="OrthoDB" id="1302331at2759"/>
<dbReference type="InterPro" id="IPR004332">
    <property type="entry name" value="Transposase_MuDR"/>
</dbReference>
<dbReference type="KEGG" id="nta:107831069"/>